<dbReference type="Pfam" id="PF09397">
    <property type="entry name" value="FtsK_gamma"/>
    <property type="match status" value="1"/>
</dbReference>
<organism evidence="3 4">
    <name type="scientific">Kitasatospora cathayae</name>
    <dbReference type="NCBI Taxonomy" id="3004092"/>
    <lineage>
        <taxon>Bacteria</taxon>
        <taxon>Bacillati</taxon>
        <taxon>Actinomycetota</taxon>
        <taxon>Actinomycetes</taxon>
        <taxon>Kitasatosporales</taxon>
        <taxon>Streptomycetaceae</taxon>
        <taxon>Kitasatospora</taxon>
    </lineage>
</organism>
<keyword evidence="3" id="KW-0614">Plasmid</keyword>
<gene>
    <name evidence="3" type="ORF">O1G21_41000</name>
</gene>
<evidence type="ECO:0000256" key="1">
    <source>
        <dbReference type="SAM" id="MobiDB-lite"/>
    </source>
</evidence>
<dbReference type="EMBL" id="CP115453">
    <property type="protein sequence ID" value="WBP92190.1"/>
    <property type="molecule type" value="Genomic_DNA"/>
</dbReference>
<feature type="region of interest" description="Disordered" evidence="1">
    <location>
        <begin position="102"/>
        <end position="133"/>
    </location>
</feature>
<dbReference type="Proteomes" id="UP001212821">
    <property type="component" value="Plasmid punmamed4"/>
</dbReference>
<dbReference type="SUPFAM" id="SSF46785">
    <property type="entry name" value="Winged helix' DNA-binding domain"/>
    <property type="match status" value="1"/>
</dbReference>
<protein>
    <recommendedName>
        <fullName evidence="2">FtsK gamma domain-containing protein</fullName>
    </recommendedName>
</protein>
<dbReference type="Gene3D" id="1.10.10.10">
    <property type="entry name" value="Winged helix-like DNA-binding domain superfamily/Winged helix DNA-binding domain"/>
    <property type="match status" value="1"/>
</dbReference>
<dbReference type="SMART" id="SM00843">
    <property type="entry name" value="Ftsk_gamma"/>
    <property type="match status" value="1"/>
</dbReference>
<dbReference type="InterPro" id="IPR036388">
    <property type="entry name" value="WH-like_DNA-bd_sf"/>
</dbReference>
<keyword evidence="4" id="KW-1185">Reference proteome</keyword>
<dbReference type="RefSeq" id="WP_270151937.1">
    <property type="nucleotide sequence ID" value="NZ_CP115453.1"/>
</dbReference>
<accession>A0ABY7QH80</accession>
<feature type="domain" description="FtsK gamma" evidence="2">
    <location>
        <begin position="10"/>
        <end position="76"/>
    </location>
</feature>
<sequence>MTEILDHSVLPSTDPDLIRHAAELVVSTQFGSPSMVQRKLRLGWAQVQDLFAQLEAAGVVGPADGGRAREVRFRTDQLTDALAAVEAAPAGMDADVLPFPGPRVDMTKPAPAGGDEDDQDDDFEDTADEEDDEVLEGDVYLADELVLEDDPEGDAPWINPMLLTKEGRRARARYLQRRGRRKLRRWVKRQTTVRGVVPSAWRGGRRIQGWVVGTEGATARAAEQHAKMLATHASKATRQAKFALRDRDAKRKAADKAGQDARLALVQATAMKTAAHKKIGMRATLALSPFAIADLAAYGYEGGLGLAAAALVNIAVLAYGGRTPNLDAEGLEALEREELGMPEKFELGMTVRHFEQMLHQALTEDLGIAIQALRIKPQAWGFEVDITFHRQTPAALSAGLDKLEACLPGVRTNSILLQQSAQARNEATLRIPGEDPWRAVPELPYRAPKSVSTKTLHTAQIGADMSGRPLALPGKRTSVGVVGKPRSGKSTMLRAMVDALTACDDRIIVGIDLGSYGAGFGPYTKNLHALARTTREARRVLEWALAIGQNRPRLFNKLGMGLNWESSREFPGITIITDEFPALVQAATVEAQQVQAARKGMKAEELELLPPFIRLDDLLQLVHLTSAKSDVVEVVASQGYTKDRIKNNTWVSELPAQLMCACDRDDILLIAGGGAMAEGWRPDRLLPAMGDHVNDAGVAYAMAGAAYCEPIPYRACILSDEEADRRATERLEAGLPELDELSAAFVTDDLADLRGYLADQYDEDEDEAAVPALIALAREAFEMAGDPAGLTAPDLAEHLGKLDPDWELDAFADQGDPAAARVAALRAAIKAVLDPRGEEWKTDSFRPAPGAGTVKGYRLKDLKEITGEA</sequence>
<feature type="compositionally biased region" description="Acidic residues" evidence="1">
    <location>
        <begin position="114"/>
        <end position="133"/>
    </location>
</feature>
<evidence type="ECO:0000259" key="2">
    <source>
        <dbReference type="SMART" id="SM00843"/>
    </source>
</evidence>
<evidence type="ECO:0000313" key="3">
    <source>
        <dbReference type="EMBL" id="WBP92190.1"/>
    </source>
</evidence>
<geneLocation type="plasmid" evidence="3 4">
    <name>punmamed4</name>
</geneLocation>
<evidence type="ECO:0000313" key="4">
    <source>
        <dbReference type="Proteomes" id="UP001212821"/>
    </source>
</evidence>
<dbReference type="Gene3D" id="3.40.50.300">
    <property type="entry name" value="P-loop containing nucleotide triphosphate hydrolases"/>
    <property type="match status" value="1"/>
</dbReference>
<proteinExistence type="predicted"/>
<dbReference type="InterPro" id="IPR018541">
    <property type="entry name" value="Ftsk_gamma"/>
</dbReference>
<reference evidence="3 4" key="1">
    <citation type="submission" date="2022-12" db="EMBL/GenBank/DDBJ databases">
        <title>HUAS 3-15.</title>
        <authorList>
            <person name="Mo P."/>
        </authorList>
    </citation>
    <scope>NUCLEOTIDE SEQUENCE [LARGE SCALE GENOMIC DNA]</scope>
    <source>
        <strain evidence="3 4">HUAS 3-15</strain>
        <plasmid evidence="3 4">punmamed4</plasmid>
    </source>
</reference>
<dbReference type="InterPro" id="IPR036390">
    <property type="entry name" value="WH_DNA-bd_sf"/>
</dbReference>
<name>A0ABY7QH80_9ACTN</name>
<dbReference type="SUPFAM" id="SSF52540">
    <property type="entry name" value="P-loop containing nucleoside triphosphate hydrolases"/>
    <property type="match status" value="1"/>
</dbReference>
<dbReference type="InterPro" id="IPR027417">
    <property type="entry name" value="P-loop_NTPase"/>
</dbReference>